<gene>
    <name evidence="4" type="ORF">BSTAB16_3341</name>
</gene>
<dbReference type="Proteomes" id="UP000268684">
    <property type="component" value="Chromosome I"/>
</dbReference>
<proteinExistence type="predicted"/>
<keyword evidence="5" id="KW-1185">Reference proteome</keyword>
<dbReference type="EMBL" id="LR025742">
    <property type="protein sequence ID" value="VBB13165.1"/>
    <property type="molecule type" value="Genomic_DNA"/>
</dbReference>
<reference evidence="4 5" key="1">
    <citation type="submission" date="2017-11" db="EMBL/GenBank/DDBJ databases">
        <authorList>
            <person name="Seth-Smith MB H."/>
        </authorList>
    </citation>
    <scope>NUCLEOTIDE SEQUENCE [LARGE SCALE GENOMIC DNA]</scope>
    <source>
        <strain evidence="4">E</strain>
    </source>
</reference>
<dbReference type="PANTHER" id="PTHR30160">
    <property type="entry name" value="TETRAACYLDISACCHARIDE 4'-KINASE-RELATED"/>
    <property type="match status" value="1"/>
</dbReference>
<dbReference type="AlphaFoldDB" id="A0AAJ5N791"/>
<feature type="region of interest" description="Disordered" evidence="3">
    <location>
        <begin position="1"/>
        <end position="30"/>
    </location>
</feature>
<evidence type="ECO:0000256" key="1">
    <source>
        <dbReference type="ARBA" id="ARBA00022676"/>
    </source>
</evidence>
<dbReference type="Gene3D" id="3.40.50.2000">
    <property type="entry name" value="Glycogen Phosphorylase B"/>
    <property type="match status" value="2"/>
</dbReference>
<dbReference type="CDD" id="cd03789">
    <property type="entry name" value="GT9_LPS_heptosyltransferase"/>
    <property type="match status" value="1"/>
</dbReference>
<dbReference type="GO" id="GO:0009244">
    <property type="term" value="P:lipopolysaccharide core region biosynthetic process"/>
    <property type="evidence" value="ECO:0007669"/>
    <property type="project" value="TreeGrafter"/>
</dbReference>
<dbReference type="InterPro" id="IPR002201">
    <property type="entry name" value="Glyco_trans_9"/>
</dbReference>
<sequence length="391" mass="43849">MHERPVPGQDAGERPLRREKTDSHHTTMANGNPTQRILVIRIDFLGDMLCTTAFLDALKERWPGAELHVVANRYNAAALVGNPVVHAVHTYVYSRQCERNDRPGRMRAFFDRLRLVRRLRRLRFDLVVVPNGGMHRSSMQFARQIGAKDCRWHDAETEFDDRKPEHVAQRPMCHEALSGFRLVPELGRADIDRLALSVHPDRTLQDAWHHLLGARTKPRVGLFVSNKAAERRWPADRWRDLGERLAPFADVIVFRDPALRHPAEDDPWRDVGARHVAPSSVADLVAAASLLDTIVSADSAPVHLASALRVPVAALFEDRPEKYLRWHPLGVPHMILRAGVTVDAIEVDAVERAVRQLLPQAGHRDLPAADASRAWPATPAAPAVPAIMTIA</sequence>
<feature type="compositionally biased region" description="Basic and acidic residues" evidence="3">
    <location>
        <begin position="1"/>
        <end position="25"/>
    </location>
</feature>
<evidence type="ECO:0000256" key="2">
    <source>
        <dbReference type="ARBA" id="ARBA00022679"/>
    </source>
</evidence>
<dbReference type="SUPFAM" id="SSF53756">
    <property type="entry name" value="UDP-Glycosyltransferase/glycogen phosphorylase"/>
    <property type="match status" value="1"/>
</dbReference>
<dbReference type="InterPro" id="IPR051199">
    <property type="entry name" value="LPS_LOS_Heptosyltrfase"/>
</dbReference>
<keyword evidence="2" id="KW-0808">Transferase</keyword>
<dbReference type="GO" id="GO:0005829">
    <property type="term" value="C:cytosol"/>
    <property type="evidence" value="ECO:0007669"/>
    <property type="project" value="TreeGrafter"/>
</dbReference>
<accession>A0AAJ5N791</accession>
<evidence type="ECO:0000313" key="4">
    <source>
        <dbReference type="EMBL" id="VBB13165.1"/>
    </source>
</evidence>
<evidence type="ECO:0000313" key="5">
    <source>
        <dbReference type="Proteomes" id="UP000268684"/>
    </source>
</evidence>
<name>A0AAJ5N791_9BURK</name>
<dbReference type="Pfam" id="PF01075">
    <property type="entry name" value="Glyco_transf_9"/>
    <property type="match status" value="1"/>
</dbReference>
<dbReference type="PANTHER" id="PTHR30160:SF7">
    <property type="entry name" value="ADP-HEPTOSE--LPS HEPTOSYLTRANSFERASE 2"/>
    <property type="match status" value="1"/>
</dbReference>
<keyword evidence="1" id="KW-0328">Glycosyltransferase</keyword>
<evidence type="ECO:0000256" key="3">
    <source>
        <dbReference type="SAM" id="MobiDB-lite"/>
    </source>
</evidence>
<dbReference type="GO" id="GO:0008713">
    <property type="term" value="F:ADP-heptose-lipopolysaccharide heptosyltransferase activity"/>
    <property type="evidence" value="ECO:0007669"/>
    <property type="project" value="TreeGrafter"/>
</dbReference>
<protein>
    <submittedName>
        <fullName evidence="4">Lipopolysaccharide core biosynthesis protein,putative lipopolysaccharide heptosyltransferase III,Glycosyltransferase family 9 (Heptosyltransferase)</fullName>
    </submittedName>
</protein>
<organism evidence="4 5">
    <name type="scientific">Burkholderia stabilis</name>
    <dbReference type="NCBI Taxonomy" id="95485"/>
    <lineage>
        <taxon>Bacteria</taxon>
        <taxon>Pseudomonadati</taxon>
        <taxon>Pseudomonadota</taxon>
        <taxon>Betaproteobacteria</taxon>
        <taxon>Burkholderiales</taxon>
        <taxon>Burkholderiaceae</taxon>
        <taxon>Burkholderia</taxon>
        <taxon>Burkholderia cepacia complex</taxon>
    </lineage>
</organism>